<dbReference type="STRING" id="1129793.GPLA_0401"/>
<comment type="caution">
    <text evidence="1">The sequence shown here is derived from an EMBL/GenBank/DDBJ whole genome shotgun (WGS) entry which is preliminary data.</text>
</comment>
<protein>
    <submittedName>
        <fullName evidence="1">Uncharacterized protein</fullName>
    </submittedName>
</protein>
<accession>K7A7B5</accession>
<reference evidence="2" key="1">
    <citation type="journal article" date="2014" name="Environ. Microbiol.">
        <title>Comparative genomics of the marine bacterial genus Glaciecola reveals the high degree of genomic diversity and genomic characteristic for cold adaptation.</title>
        <authorList>
            <person name="Qin Q.L."/>
            <person name="Xie B.B."/>
            <person name="Yu Y."/>
            <person name="Shu Y.L."/>
            <person name="Rong J.C."/>
            <person name="Zhang Y.J."/>
            <person name="Zhao D.L."/>
            <person name="Chen X.L."/>
            <person name="Zhang X.Y."/>
            <person name="Chen B."/>
            <person name="Zhou B.C."/>
            <person name="Zhang Y.Z."/>
        </authorList>
    </citation>
    <scope>NUCLEOTIDE SEQUENCE [LARGE SCALE GENOMIC DNA]</scope>
    <source>
        <strain evidence="2">LMG 21857</strain>
    </source>
</reference>
<proteinExistence type="predicted"/>
<evidence type="ECO:0000313" key="2">
    <source>
        <dbReference type="Proteomes" id="UP000006322"/>
    </source>
</evidence>
<sequence>MQKLRGANTGKILCIKTKELKRGVVKNTYILRLSKRHQKRLISNFILMISAI</sequence>
<organism evidence="1 2">
    <name type="scientific">Paraglaciecola polaris LMG 21857</name>
    <dbReference type="NCBI Taxonomy" id="1129793"/>
    <lineage>
        <taxon>Bacteria</taxon>
        <taxon>Pseudomonadati</taxon>
        <taxon>Pseudomonadota</taxon>
        <taxon>Gammaproteobacteria</taxon>
        <taxon>Alteromonadales</taxon>
        <taxon>Alteromonadaceae</taxon>
        <taxon>Paraglaciecola</taxon>
    </lineage>
</organism>
<dbReference type="EMBL" id="BAER01000015">
    <property type="protein sequence ID" value="GAC31320.1"/>
    <property type="molecule type" value="Genomic_DNA"/>
</dbReference>
<dbReference type="AlphaFoldDB" id="K7A7B5"/>
<gene>
    <name evidence="1" type="ORF">GPLA_0401</name>
</gene>
<evidence type="ECO:0000313" key="1">
    <source>
        <dbReference type="EMBL" id="GAC31320.1"/>
    </source>
</evidence>
<keyword evidence="2" id="KW-1185">Reference proteome</keyword>
<name>K7A7B5_9ALTE</name>
<dbReference type="Proteomes" id="UP000006322">
    <property type="component" value="Unassembled WGS sequence"/>
</dbReference>